<dbReference type="FunFam" id="1.10.510.10:FF:000518">
    <property type="entry name" value="serine/threonine-protein kinase 31 isoform X1"/>
    <property type="match status" value="1"/>
</dbReference>
<protein>
    <submittedName>
        <fullName evidence="6">Serine/threonine-protein kinase 31</fullName>
    </submittedName>
</protein>
<dbReference type="InterPro" id="IPR011009">
    <property type="entry name" value="Kinase-like_dom_sf"/>
</dbReference>
<feature type="region of interest" description="Disordered" evidence="2">
    <location>
        <begin position="968"/>
        <end position="1004"/>
    </location>
</feature>
<dbReference type="InterPro" id="IPR047383">
    <property type="entry name" value="Tudor_TDRD8"/>
</dbReference>
<proteinExistence type="predicted"/>
<dbReference type="SMART" id="SM00333">
    <property type="entry name" value="TUDOR"/>
    <property type="match status" value="1"/>
</dbReference>
<name>A0A9F2Q3W7_PYTBI</name>
<dbReference type="Gene3D" id="2.30.30.140">
    <property type="match status" value="1"/>
</dbReference>
<evidence type="ECO:0000313" key="5">
    <source>
        <dbReference type="Proteomes" id="UP000695026"/>
    </source>
</evidence>
<reference evidence="6" key="1">
    <citation type="submission" date="2025-08" db="UniProtKB">
        <authorList>
            <consortium name="RefSeq"/>
        </authorList>
    </citation>
    <scope>IDENTIFICATION</scope>
    <source>
        <tissue evidence="6">Liver</tissue>
    </source>
</reference>
<dbReference type="PROSITE" id="PS50304">
    <property type="entry name" value="TUDOR"/>
    <property type="match status" value="1"/>
</dbReference>
<dbReference type="InterPro" id="IPR052451">
    <property type="entry name" value="Ser/Thr_kinase-like"/>
</dbReference>
<dbReference type="PANTHER" id="PTHR48008">
    <property type="entry name" value="LEUCINE-RICH REPEAT RECEPTOR-LIKE PROTEIN KINASE IMK3-RELATED"/>
    <property type="match status" value="1"/>
</dbReference>
<dbReference type="Pfam" id="PF00567">
    <property type="entry name" value="TUDOR"/>
    <property type="match status" value="1"/>
</dbReference>
<dbReference type="FunFam" id="2.30.30.140:FF:000018">
    <property type="entry name" value="Serine/threonine-protein kinase 31"/>
    <property type="match status" value="1"/>
</dbReference>
<sequence length="1004" mass="114985">MEEDSAYNNKVESVVGCHIEDAVTFWAQNINRHNEILKTSCALAKICPQATPVYGNPDFSKIYGGCFSEDKCWYRCKVLKVINDEKCQVLYIDYGNSEILSRSEIVEIPANLQFPSMAKKYKLWGLQISADQDLNQFDQGRKFLDSLIFEKEMKIKHKAIYQDGTIVAQAEYGLLDVGEEMAKKGFVELYKSPTENKSCETKVDSFLYQTRNAKTSAPAWAMRGNSLGSSRIIGNFGDVFLNGRDENNSTNHVPLIKDKMVTCEFKRVSNISLEKIKQDQKLFEENEKLKEEKETFQEENRILSHQCEELESKVQKLTCDLEKEKKAYKETLDYMEHILPTYVGTTVKNLAASFEKLKEARQSHAGDHFGEDLSEAVNVVTEGSLEAPLSLEKLEKVWADYNISQQEIRLCKHVDEVQSLILQRNELQHKLYIAVEEFVVEVDDLPISERLHTLKKLQGSLEVAYGQADEAESSEEVFEKFFEWKNARLEEFSRVRNATDASLQNLVISFSKIIQFFDMASAVLLKSEDVAGNIDEVLKNVEFDISQELDMFLTELDERDKIIILNVYGVVMQKIHQEQDLLNTIYQKYLESCEFKKQIGEWLDMTPNIDDLLLIKKRMKSIKAQLRWKLVEKNNLEESDDYSESELAKIKEEITALRDNIFQEIYKEQEEYEKLNHLVQKWFPELPLLHPEAGILKYMNSGGLLTVSLERDLLDAEPMKELSTKHPVTCSRVQGQNVLLKGYTVDMNTETEVIERAAKYHKVWRELREESCLMRLMFLFLGKSDPVAYLMIPYYAGASLGTLQMTTPLTPKETLKVMKGVAHGLCALHRADIIHGSLHENNIFAMNREQGIVGDFDFTKSESQRALSNSVTLNGLSLTSPELKEGRPPSPASDMYAFGCLLYWLFVGKQELKTNRDGTPQMDGLNMDNKVKSLLSQLLCCNNRMTSEQMLNADCFLSPDMISVPLESELTEYDHGEKRTEDAVVSDERQDNKREPSSNRDSDG</sequence>
<dbReference type="SUPFAM" id="SSF56112">
    <property type="entry name" value="Protein kinase-like (PK-like)"/>
    <property type="match status" value="1"/>
</dbReference>
<feature type="domain" description="Tudor" evidence="4">
    <location>
        <begin position="56"/>
        <end position="115"/>
    </location>
</feature>
<dbReference type="Gene3D" id="1.10.510.10">
    <property type="entry name" value="Transferase(Phosphotransferase) domain 1"/>
    <property type="match status" value="1"/>
</dbReference>
<dbReference type="Proteomes" id="UP000695026">
    <property type="component" value="Unplaced"/>
</dbReference>
<dbReference type="InterPro" id="IPR002999">
    <property type="entry name" value="Tudor"/>
</dbReference>
<dbReference type="GO" id="GO:0004672">
    <property type="term" value="F:protein kinase activity"/>
    <property type="evidence" value="ECO:0007669"/>
    <property type="project" value="InterPro"/>
</dbReference>
<keyword evidence="6" id="KW-0808">Transferase</keyword>
<accession>A0A9F2Q3W7</accession>
<dbReference type="PANTHER" id="PTHR48008:SF6">
    <property type="entry name" value="LEUCINE-RICH REPEAT RECEPTOR-LIKE PROTEIN KINASE IMK3-RELATED"/>
    <property type="match status" value="1"/>
</dbReference>
<keyword evidence="5" id="KW-1185">Reference proteome</keyword>
<dbReference type="PROSITE" id="PS50011">
    <property type="entry name" value="PROTEIN_KINASE_DOM"/>
    <property type="match status" value="1"/>
</dbReference>
<dbReference type="OrthoDB" id="10023235at2759"/>
<dbReference type="InterPro" id="IPR000719">
    <property type="entry name" value="Prot_kinase_dom"/>
</dbReference>
<dbReference type="Pfam" id="PF00069">
    <property type="entry name" value="Pkinase"/>
    <property type="match status" value="1"/>
</dbReference>
<keyword evidence="1" id="KW-0175">Coiled coil</keyword>
<dbReference type="AlphaFoldDB" id="A0A9F2Q3W7"/>
<dbReference type="CTD" id="56164"/>
<dbReference type="KEGG" id="pbi:103048379"/>
<gene>
    <name evidence="6" type="primary">STK31</name>
</gene>
<evidence type="ECO:0000313" key="6">
    <source>
        <dbReference type="RefSeq" id="XP_007425777.2"/>
    </source>
</evidence>
<feature type="domain" description="Protein kinase" evidence="3">
    <location>
        <begin position="693"/>
        <end position="957"/>
    </location>
</feature>
<dbReference type="GeneID" id="103048379"/>
<feature type="compositionally biased region" description="Basic and acidic residues" evidence="2">
    <location>
        <begin position="972"/>
        <end position="1004"/>
    </location>
</feature>
<dbReference type="CDD" id="cd20430">
    <property type="entry name" value="Tudor_TDRD8"/>
    <property type="match status" value="1"/>
</dbReference>
<dbReference type="RefSeq" id="XP_007425777.2">
    <property type="nucleotide sequence ID" value="XM_007425715.2"/>
</dbReference>
<dbReference type="SMART" id="SM00220">
    <property type="entry name" value="S_TKc"/>
    <property type="match status" value="1"/>
</dbReference>
<evidence type="ECO:0000256" key="1">
    <source>
        <dbReference type="SAM" id="Coils"/>
    </source>
</evidence>
<keyword evidence="6" id="KW-0418">Kinase</keyword>
<feature type="coiled-coil region" evidence="1">
    <location>
        <begin position="279"/>
        <end position="327"/>
    </location>
</feature>
<dbReference type="OMA" id="HRAWNQQ"/>
<dbReference type="SUPFAM" id="SSF63748">
    <property type="entry name" value="Tudor/PWWP/MBT"/>
    <property type="match status" value="1"/>
</dbReference>
<organism evidence="5 6">
    <name type="scientific">Python bivittatus</name>
    <name type="common">Burmese python</name>
    <name type="synonym">Python molurus bivittatus</name>
    <dbReference type="NCBI Taxonomy" id="176946"/>
    <lineage>
        <taxon>Eukaryota</taxon>
        <taxon>Metazoa</taxon>
        <taxon>Chordata</taxon>
        <taxon>Craniata</taxon>
        <taxon>Vertebrata</taxon>
        <taxon>Euteleostomi</taxon>
        <taxon>Lepidosauria</taxon>
        <taxon>Squamata</taxon>
        <taxon>Bifurcata</taxon>
        <taxon>Unidentata</taxon>
        <taxon>Episquamata</taxon>
        <taxon>Toxicofera</taxon>
        <taxon>Serpentes</taxon>
        <taxon>Henophidia</taxon>
        <taxon>Pythonidae</taxon>
        <taxon>Python</taxon>
    </lineage>
</organism>
<evidence type="ECO:0000256" key="2">
    <source>
        <dbReference type="SAM" id="MobiDB-lite"/>
    </source>
</evidence>
<evidence type="ECO:0000259" key="3">
    <source>
        <dbReference type="PROSITE" id="PS50011"/>
    </source>
</evidence>
<dbReference type="GO" id="GO:0005524">
    <property type="term" value="F:ATP binding"/>
    <property type="evidence" value="ECO:0007669"/>
    <property type="project" value="InterPro"/>
</dbReference>
<dbReference type="Gene3D" id="2.40.50.90">
    <property type="match status" value="1"/>
</dbReference>
<evidence type="ECO:0000259" key="4">
    <source>
        <dbReference type="PROSITE" id="PS50304"/>
    </source>
</evidence>
<dbReference type="InterPro" id="IPR035437">
    <property type="entry name" value="SNase_OB-fold_sf"/>
</dbReference>